<keyword evidence="2" id="KW-1185">Reference proteome</keyword>
<sequence>MFNSAGFARVIELGIWVKDSVASILVEYYGTTVRSLAAGIALLNYELRITNYVGGSLPEALLRII</sequence>
<reference evidence="1 2" key="1">
    <citation type="journal article" date="2020" name="ISME J.">
        <title>Comparative genomics reveals insights into cyanobacterial evolution and habitat adaptation.</title>
        <authorList>
            <person name="Chen M.Y."/>
            <person name="Teng W.K."/>
            <person name="Zhao L."/>
            <person name="Hu C.X."/>
            <person name="Zhou Y.K."/>
            <person name="Han B.P."/>
            <person name="Song L.R."/>
            <person name="Shu W.S."/>
        </authorList>
    </citation>
    <scope>NUCLEOTIDE SEQUENCE [LARGE SCALE GENOMIC DNA]</scope>
    <source>
        <strain evidence="1 2">FACHB-196</strain>
    </source>
</reference>
<dbReference type="Proteomes" id="UP000640531">
    <property type="component" value="Unassembled WGS sequence"/>
</dbReference>
<organism evidence="1 2">
    <name type="scientific">Anabaena lutea FACHB-196</name>
    <dbReference type="NCBI Taxonomy" id="2692881"/>
    <lineage>
        <taxon>Bacteria</taxon>
        <taxon>Bacillati</taxon>
        <taxon>Cyanobacteriota</taxon>
        <taxon>Cyanophyceae</taxon>
        <taxon>Nostocales</taxon>
        <taxon>Nostocaceae</taxon>
        <taxon>Anabaena</taxon>
    </lineage>
</organism>
<protein>
    <submittedName>
        <fullName evidence="1">Uncharacterized protein</fullName>
    </submittedName>
</protein>
<evidence type="ECO:0000313" key="2">
    <source>
        <dbReference type="Proteomes" id="UP000640531"/>
    </source>
</evidence>
<dbReference type="RefSeq" id="WP_190713857.1">
    <property type="nucleotide sequence ID" value="NZ_JACJST010000007.1"/>
</dbReference>
<name>A0ABR8FHH3_9NOST</name>
<comment type="caution">
    <text evidence="1">The sequence shown here is derived from an EMBL/GenBank/DDBJ whole genome shotgun (WGS) entry which is preliminary data.</text>
</comment>
<proteinExistence type="predicted"/>
<dbReference type="EMBL" id="JACJST010000007">
    <property type="protein sequence ID" value="MBD2568165.1"/>
    <property type="molecule type" value="Genomic_DNA"/>
</dbReference>
<gene>
    <name evidence="1" type="ORF">H6G59_09670</name>
</gene>
<accession>A0ABR8FHH3</accession>
<evidence type="ECO:0000313" key="1">
    <source>
        <dbReference type="EMBL" id="MBD2568165.1"/>
    </source>
</evidence>